<dbReference type="HOGENOM" id="CLU_025996_25_1_9"/>
<evidence type="ECO:0000313" key="5">
    <source>
        <dbReference type="Proteomes" id="UP000003081"/>
    </source>
</evidence>
<accession>C4IKC6</accession>
<keyword evidence="2 4" id="KW-0808">Transferase</keyword>
<dbReference type="eggNOG" id="COG1216">
    <property type="taxonomic scope" value="Bacteria"/>
</dbReference>
<dbReference type="RefSeq" id="WP_003412878.1">
    <property type="nucleotide sequence ID" value="NZ_ACOM01000005.1"/>
</dbReference>
<sequence>MIDISIIVPIYNVEKYVEKCVDSILKQTYINFELILVDDGSTDMSGKICDKFKKEDDRIKVIHKKNGGLSSARNEGVKLATGKYIGFIDSDDYIDKTMYEKMFNKAIEDDSDIVICDMTYNLNGKDISTTIFEDFGVLNREDTILKYLENDYFRSHAQNKLYKRELFEYVSFPEGKLYEDVATFYKLIHNCNKISFVNEKLYYYNQSNYNSITKKKFNINNLQLILNTEEMKDFFIRNNYTSEIIRKVDEFYFIQCILVMQMLINSSRLLNIKEFLYLELNIINKIDFKTYNSGLYMFYKNKKCNYFRYELLKKSIVFILCIFKYISKKMSINLKIKKGINKVLNKCSDTINL</sequence>
<dbReference type="CDD" id="cd00761">
    <property type="entry name" value="Glyco_tranf_GTA_type"/>
    <property type="match status" value="1"/>
</dbReference>
<dbReference type="SUPFAM" id="SSF53448">
    <property type="entry name" value="Nucleotide-diphospho-sugar transferases"/>
    <property type="match status" value="1"/>
</dbReference>
<proteinExistence type="predicted"/>
<reference evidence="4 5" key="1">
    <citation type="submission" date="2009-08" db="EMBL/GenBank/DDBJ databases">
        <authorList>
            <person name="Shrivastava S."/>
            <person name="Brinkac L.B."/>
            <person name="Brown J.L."/>
            <person name="Bruce D.B."/>
            <person name="Detter C."/>
            <person name="Green L.D."/>
            <person name="Munk C.A."/>
            <person name="Rogers Y.C."/>
            <person name="Tapia R."/>
            <person name="Sims D.R."/>
            <person name="Smith L.A."/>
            <person name="Smith T.J."/>
            <person name="Sutton G."/>
            <person name="Brettin T."/>
        </authorList>
    </citation>
    <scope>NUCLEOTIDE SEQUENCE [LARGE SCALE GENOMIC DNA]</scope>
    <source>
        <strain evidence="5">E4 str. BoNT E BL5262</strain>
    </source>
</reference>
<gene>
    <name evidence="4" type="ORF">CLP_1366</name>
</gene>
<dbReference type="PANTHER" id="PTHR22916:SF51">
    <property type="entry name" value="GLYCOSYLTRANSFERASE EPSH-RELATED"/>
    <property type="match status" value="1"/>
</dbReference>
<evidence type="ECO:0000256" key="2">
    <source>
        <dbReference type="ARBA" id="ARBA00022679"/>
    </source>
</evidence>
<dbReference type="Gene3D" id="3.90.550.10">
    <property type="entry name" value="Spore Coat Polysaccharide Biosynthesis Protein SpsA, Chain A"/>
    <property type="match status" value="1"/>
</dbReference>
<dbReference type="EMBL" id="ACOM01000005">
    <property type="protein sequence ID" value="EEP53031.1"/>
    <property type="molecule type" value="Genomic_DNA"/>
</dbReference>
<dbReference type="InterPro" id="IPR001173">
    <property type="entry name" value="Glyco_trans_2-like"/>
</dbReference>
<evidence type="ECO:0000259" key="3">
    <source>
        <dbReference type="Pfam" id="PF00535"/>
    </source>
</evidence>
<dbReference type="InterPro" id="IPR029044">
    <property type="entry name" value="Nucleotide-diphossugar_trans"/>
</dbReference>
<dbReference type="PANTHER" id="PTHR22916">
    <property type="entry name" value="GLYCOSYLTRANSFERASE"/>
    <property type="match status" value="1"/>
</dbReference>
<feature type="domain" description="Glycosyltransferase 2-like" evidence="3">
    <location>
        <begin position="5"/>
        <end position="167"/>
    </location>
</feature>
<name>C4IKC6_CLOBU</name>
<protein>
    <submittedName>
        <fullName evidence="4">Glycosyl transferase, family 2</fullName>
    </submittedName>
</protein>
<evidence type="ECO:0000256" key="1">
    <source>
        <dbReference type="ARBA" id="ARBA00022676"/>
    </source>
</evidence>
<dbReference type="Proteomes" id="UP000003081">
    <property type="component" value="Unassembled WGS sequence"/>
</dbReference>
<evidence type="ECO:0000313" key="4">
    <source>
        <dbReference type="EMBL" id="EEP53031.1"/>
    </source>
</evidence>
<dbReference type="Pfam" id="PF00535">
    <property type="entry name" value="Glycos_transf_2"/>
    <property type="match status" value="1"/>
</dbReference>
<keyword evidence="1" id="KW-0328">Glycosyltransferase</keyword>
<keyword evidence="5" id="KW-1185">Reference proteome</keyword>
<dbReference type="AlphaFoldDB" id="C4IKC6"/>
<organism evidence="4 5">
    <name type="scientific">Clostridium butyricum E4 str. BoNT E BL5262</name>
    <dbReference type="NCBI Taxonomy" id="632245"/>
    <lineage>
        <taxon>Bacteria</taxon>
        <taxon>Bacillati</taxon>
        <taxon>Bacillota</taxon>
        <taxon>Clostridia</taxon>
        <taxon>Eubacteriales</taxon>
        <taxon>Clostridiaceae</taxon>
        <taxon>Clostridium</taxon>
    </lineage>
</organism>
<comment type="caution">
    <text evidence="4">The sequence shown here is derived from an EMBL/GenBank/DDBJ whole genome shotgun (WGS) entry which is preliminary data.</text>
</comment>
<dbReference type="GO" id="GO:0016757">
    <property type="term" value="F:glycosyltransferase activity"/>
    <property type="evidence" value="ECO:0007669"/>
    <property type="project" value="UniProtKB-KW"/>
</dbReference>